<dbReference type="AlphaFoldDB" id="A0AAV6YCM1"/>
<dbReference type="Proteomes" id="UP000824782">
    <property type="component" value="Unassembled WGS sequence"/>
</dbReference>
<gene>
    <name evidence="2" type="ORF">GDO81_029520</name>
</gene>
<keyword evidence="3" id="KW-1185">Reference proteome</keyword>
<feature type="region of interest" description="Disordered" evidence="1">
    <location>
        <begin position="61"/>
        <end position="81"/>
    </location>
</feature>
<organism evidence="2 3">
    <name type="scientific">Engystomops pustulosus</name>
    <name type="common">Tungara frog</name>
    <name type="synonym">Physalaemus pustulosus</name>
    <dbReference type="NCBI Taxonomy" id="76066"/>
    <lineage>
        <taxon>Eukaryota</taxon>
        <taxon>Metazoa</taxon>
        <taxon>Chordata</taxon>
        <taxon>Craniata</taxon>
        <taxon>Vertebrata</taxon>
        <taxon>Euteleostomi</taxon>
        <taxon>Amphibia</taxon>
        <taxon>Batrachia</taxon>
        <taxon>Anura</taxon>
        <taxon>Neobatrachia</taxon>
        <taxon>Hyloidea</taxon>
        <taxon>Leptodactylidae</taxon>
        <taxon>Leiuperinae</taxon>
        <taxon>Engystomops</taxon>
    </lineage>
</organism>
<sequence>MAWRLMSYLVVCARPGGSGRLAFSSMVPAQDALTGRGLMATPGAKVLVTVTPTANLLPARRGRGAAGGGATAINPCPSTCR</sequence>
<evidence type="ECO:0000313" key="2">
    <source>
        <dbReference type="EMBL" id="KAG8535072.1"/>
    </source>
</evidence>
<dbReference type="EMBL" id="WNYA01079900">
    <property type="protein sequence ID" value="KAG8535072.1"/>
    <property type="molecule type" value="Genomic_DNA"/>
</dbReference>
<evidence type="ECO:0000256" key="1">
    <source>
        <dbReference type="SAM" id="MobiDB-lite"/>
    </source>
</evidence>
<accession>A0AAV6YCM1</accession>
<proteinExistence type="predicted"/>
<protein>
    <submittedName>
        <fullName evidence="2">Uncharacterized protein</fullName>
    </submittedName>
</protein>
<name>A0AAV6YCM1_ENGPU</name>
<comment type="caution">
    <text evidence="2">The sequence shown here is derived from an EMBL/GenBank/DDBJ whole genome shotgun (WGS) entry which is preliminary data.</text>
</comment>
<reference evidence="2" key="1">
    <citation type="thesis" date="2020" institute="ProQuest LLC" country="789 East Eisenhower Parkway, Ann Arbor, MI, USA">
        <title>Comparative Genomics and Chromosome Evolution.</title>
        <authorList>
            <person name="Mudd A.B."/>
        </authorList>
    </citation>
    <scope>NUCLEOTIDE SEQUENCE</scope>
    <source>
        <strain evidence="2">237g6f4</strain>
        <tissue evidence="2">Blood</tissue>
    </source>
</reference>
<evidence type="ECO:0000313" key="3">
    <source>
        <dbReference type="Proteomes" id="UP000824782"/>
    </source>
</evidence>